<accession>A0A0A9FPB3</accession>
<dbReference type="AlphaFoldDB" id="A0A0A9FPB3"/>
<reference evidence="1" key="1">
    <citation type="submission" date="2014-09" db="EMBL/GenBank/DDBJ databases">
        <authorList>
            <person name="Magalhaes I.L.F."/>
            <person name="Oliveira U."/>
            <person name="Santos F.R."/>
            <person name="Vidigal T.H.D.A."/>
            <person name="Brescovit A.D."/>
            <person name="Santos A.J."/>
        </authorList>
    </citation>
    <scope>NUCLEOTIDE SEQUENCE</scope>
    <source>
        <tissue evidence="1">Shoot tissue taken approximately 20 cm above the soil surface</tissue>
    </source>
</reference>
<protein>
    <submittedName>
        <fullName evidence="1">Uncharacterized protein</fullName>
    </submittedName>
</protein>
<name>A0A0A9FPB3_ARUDO</name>
<sequence>MTFRLLVKSCLRVPLQLLLYFFSFKKGACFFSQSLIYVSLLLNCILKNYSMPCFLNYGSKMRSWEELHSWNIPRTLNTLCH</sequence>
<proteinExistence type="predicted"/>
<evidence type="ECO:0000313" key="1">
    <source>
        <dbReference type="EMBL" id="JAE14670.1"/>
    </source>
</evidence>
<reference evidence="1" key="2">
    <citation type="journal article" date="2015" name="Data Brief">
        <title>Shoot transcriptome of the giant reed, Arundo donax.</title>
        <authorList>
            <person name="Barrero R.A."/>
            <person name="Guerrero F.D."/>
            <person name="Moolhuijzen P."/>
            <person name="Goolsby J.A."/>
            <person name="Tidwell J."/>
            <person name="Bellgard S.E."/>
            <person name="Bellgard M.I."/>
        </authorList>
    </citation>
    <scope>NUCLEOTIDE SEQUENCE</scope>
    <source>
        <tissue evidence="1">Shoot tissue taken approximately 20 cm above the soil surface</tissue>
    </source>
</reference>
<dbReference type="EMBL" id="GBRH01183226">
    <property type="protein sequence ID" value="JAE14670.1"/>
    <property type="molecule type" value="Transcribed_RNA"/>
</dbReference>
<organism evidence="1">
    <name type="scientific">Arundo donax</name>
    <name type="common">Giant reed</name>
    <name type="synonym">Donax arundinaceus</name>
    <dbReference type="NCBI Taxonomy" id="35708"/>
    <lineage>
        <taxon>Eukaryota</taxon>
        <taxon>Viridiplantae</taxon>
        <taxon>Streptophyta</taxon>
        <taxon>Embryophyta</taxon>
        <taxon>Tracheophyta</taxon>
        <taxon>Spermatophyta</taxon>
        <taxon>Magnoliopsida</taxon>
        <taxon>Liliopsida</taxon>
        <taxon>Poales</taxon>
        <taxon>Poaceae</taxon>
        <taxon>PACMAD clade</taxon>
        <taxon>Arundinoideae</taxon>
        <taxon>Arundineae</taxon>
        <taxon>Arundo</taxon>
    </lineage>
</organism>